<evidence type="ECO:0000313" key="11">
    <source>
        <dbReference type="Proteomes" id="UP001183586"/>
    </source>
</evidence>
<keyword evidence="8" id="KW-0479">Metal-binding</keyword>
<evidence type="ECO:0000313" key="10">
    <source>
        <dbReference type="EMBL" id="MDT0388960.1"/>
    </source>
</evidence>
<evidence type="ECO:0000256" key="1">
    <source>
        <dbReference type="ARBA" id="ARBA00022741"/>
    </source>
</evidence>
<dbReference type="Pfam" id="PF00009">
    <property type="entry name" value="GTP_EFTU"/>
    <property type="match status" value="1"/>
</dbReference>
<dbReference type="InterPro" id="IPR000795">
    <property type="entry name" value="T_Tr_GTP-bd_dom"/>
</dbReference>
<dbReference type="InterPro" id="IPR009000">
    <property type="entry name" value="Transl_B-barrel_sf"/>
</dbReference>
<keyword evidence="11" id="KW-1185">Reference proteome</keyword>
<gene>
    <name evidence="8 10" type="primary">tuf</name>
    <name evidence="10" type="ORF">RM641_16130</name>
</gene>
<comment type="subunit">
    <text evidence="8">Monomer.</text>
</comment>
<dbReference type="NCBIfam" id="TIGR00231">
    <property type="entry name" value="small_GTP"/>
    <property type="match status" value="1"/>
</dbReference>
<evidence type="ECO:0000256" key="2">
    <source>
        <dbReference type="ARBA" id="ARBA00022768"/>
    </source>
</evidence>
<name>A0ABU2PA00_9ACTN</name>
<dbReference type="InterPro" id="IPR033720">
    <property type="entry name" value="EFTU_2"/>
</dbReference>
<dbReference type="Proteomes" id="UP001183586">
    <property type="component" value="Unassembled WGS sequence"/>
</dbReference>
<keyword evidence="3 8" id="KW-0378">Hydrolase</keyword>
<dbReference type="HAMAP" id="MF_00118_B">
    <property type="entry name" value="EF_Tu_B"/>
    <property type="match status" value="1"/>
</dbReference>
<proteinExistence type="inferred from homology"/>
<dbReference type="PROSITE" id="PS51722">
    <property type="entry name" value="G_TR_2"/>
    <property type="match status" value="1"/>
</dbReference>
<keyword evidence="4 8" id="KW-0460">Magnesium</keyword>
<reference evidence="11" key="1">
    <citation type="submission" date="2023-07" db="EMBL/GenBank/DDBJ databases">
        <title>30 novel species of actinomycetes from the DSMZ collection.</title>
        <authorList>
            <person name="Nouioui I."/>
        </authorList>
    </citation>
    <scope>NUCLEOTIDE SEQUENCE [LARGE SCALE GENOMIC DNA]</scope>
    <source>
        <strain evidence="11">DSM 41921</strain>
    </source>
</reference>
<dbReference type="RefSeq" id="WP_311682221.1">
    <property type="nucleotide sequence ID" value="NZ_JAVREU010000005.1"/>
</dbReference>
<comment type="caution">
    <text evidence="10">The sequence shown here is derived from an EMBL/GenBank/DDBJ whole genome shotgun (WGS) entry which is preliminary data.</text>
</comment>
<evidence type="ECO:0000256" key="6">
    <source>
        <dbReference type="ARBA" id="ARBA00023134"/>
    </source>
</evidence>
<dbReference type="CDD" id="cd01884">
    <property type="entry name" value="EF_Tu"/>
    <property type="match status" value="1"/>
</dbReference>
<dbReference type="InterPro" id="IPR050055">
    <property type="entry name" value="EF-Tu_GTPase"/>
</dbReference>
<dbReference type="CDD" id="cd03707">
    <property type="entry name" value="EFTU_III"/>
    <property type="match status" value="1"/>
</dbReference>
<dbReference type="PANTHER" id="PTHR43721">
    <property type="entry name" value="ELONGATION FACTOR TU-RELATED"/>
    <property type="match status" value="1"/>
</dbReference>
<dbReference type="Pfam" id="PF03143">
    <property type="entry name" value="GTP_EFTU_D3"/>
    <property type="match status" value="1"/>
</dbReference>
<evidence type="ECO:0000256" key="5">
    <source>
        <dbReference type="ARBA" id="ARBA00022917"/>
    </source>
</evidence>
<keyword evidence="2 8" id="KW-0251">Elongation factor</keyword>
<comment type="catalytic activity">
    <reaction evidence="8">
        <text>GTP + H2O = GDP + phosphate + H(+)</text>
        <dbReference type="Rhea" id="RHEA:19669"/>
        <dbReference type="ChEBI" id="CHEBI:15377"/>
        <dbReference type="ChEBI" id="CHEBI:15378"/>
        <dbReference type="ChEBI" id="CHEBI:37565"/>
        <dbReference type="ChEBI" id="CHEBI:43474"/>
        <dbReference type="ChEBI" id="CHEBI:58189"/>
        <dbReference type="EC" id="3.6.5.3"/>
    </reaction>
</comment>
<comment type="similarity">
    <text evidence="8">Belongs to the TRAFAC class translation factor GTPase superfamily. Classic translation factor GTPase family. EF-Tu/EF-1A subfamily.</text>
</comment>
<dbReference type="GO" id="GO:0003746">
    <property type="term" value="F:translation elongation factor activity"/>
    <property type="evidence" value="ECO:0007669"/>
    <property type="project" value="UniProtKB-KW"/>
</dbReference>
<keyword evidence="8" id="KW-0963">Cytoplasm</keyword>
<dbReference type="NCBIfam" id="TIGR00485">
    <property type="entry name" value="EF-Tu"/>
    <property type="match status" value="1"/>
</dbReference>
<feature type="binding site" evidence="8">
    <location>
        <begin position="136"/>
        <end position="139"/>
    </location>
    <ligand>
        <name>GTP</name>
        <dbReference type="ChEBI" id="CHEBI:37565"/>
    </ligand>
</feature>
<dbReference type="NCBIfam" id="NF009372">
    <property type="entry name" value="PRK12735.1"/>
    <property type="match status" value="1"/>
</dbReference>
<dbReference type="NCBIfam" id="NF009373">
    <property type="entry name" value="PRK12736.1"/>
    <property type="match status" value="1"/>
</dbReference>
<evidence type="ECO:0000256" key="8">
    <source>
        <dbReference type="HAMAP-Rule" id="MF_00118"/>
    </source>
</evidence>
<sequence>MPKTAYVRTKPHLNIGTMGHVDHGKTTLTAAITKVLADRGTGAFVPFDRIDRAPEEAARGITINIAHVEYETDTRHYAHVDMPGHADYVKNMVTGAAQLDGAILVVSALDGIMPQTAEHVLLARQVGVDHIVVALNKADAGDEELTDLVELEVRDLLTAHGYGGDSVPVVRVSGLKALEGDPRWTASIEALLDAVDTYVPMPERYLDAPFLMPVENVLTITGRGTVVTGAVERGVVRVGDRVEVLGASVETVVTGLETFGKPMEEAQAGDNVALLLRGVPRDAVRRGHVVAAPGSVVPGRRFTAQVYVLSAREGGRTTAVSSGYRPQFYIRTADVVGVVDLGEAAVARPGDTVVMTVELGRDVPLEAGLGFAVREGGRTVGAGTVTSVG</sequence>
<dbReference type="InterPro" id="IPR004160">
    <property type="entry name" value="Transl_elong_EFTu/EF1A_C"/>
</dbReference>
<keyword evidence="5 8" id="KW-0648">Protein biosynthesis</keyword>
<dbReference type="SUPFAM" id="SSF50447">
    <property type="entry name" value="Translation proteins"/>
    <property type="match status" value="1"/>
</dbReference>
<comment type="subcellular location">
    <subcellularLocation>
        <location evidence="8">Cytoplasm</location>
    </subcellularLocation>
</comment>
<dbReference type="CDD" id="cd03697">
    <property type="entry name" value="EFTU_II"/>
    <property type="match status" value="1"/>
</dbReference>
<organism evidence="10 11">
    <name type="scientific">Streptomyces dubilierae</name>
    <dbReference type="NCBI Taxonomy" id="3075533"/>
    <lineage>
        <taxon>Bacteria</taxon>
        <taxon>Bacillati</taxon>
        <taxon>Actinomycetota</taxon>
        <taxon>Actinomycetes</taxon>
        <taxon>Kitasatosporales</taxon>
        <taxon>Streptomycetaceae</taxon>
        <taxon>Streptomyces</taxon>
    </lineage>
</organism>
<dbReference type="Pfam" id="PF03144">
    <property type="entry name" value="GTP_EFTU_D2"/>
    <property type="match status" value="1"/>
</dbReference>
<dbReference type="SUPFAM" id="SSF50465">
    <property type="entry name" value="EF-Tu/eEF-1alpha/eIF2-gamma C-terminal domain"/>
    <property type="match status" value="1"/>
</dbReference>
<accession>A0ABU2PA00</accession>
<dbReference type="Gene3D" id="3.40.50.300">
    <property type="entry name" value="P-loop containing nucleotide triphosphate hydrolases"/>
    <property type="match status" value="1"/>
</dbReference>
<feature type="binding site" evidence="8">
    <location>
        <begin position="19"/>
        <end position="26"/>
    </location>
    <ligand>
        <name>GTP</name>
        <dbReference type="ChEBI" id="CHEBI:37565"/>
    </ligand>
</feature>
<dbReference type="EC" id="3.6.5.3" evidence="8"/>
<keyword evidence="6 8" id="KW-0342">GTP-binding</keyword>
<dbReference type="PANTHER" id="PTHR43721:SF22">
    <property type="entry name" value="ELONGATION FACTOR TU, MITOCHONDRIAL"/>
    <property type="match status" value="1"/>
</dbReference>
<dbReference type="InterPro" id="IPR031157">
    <property type="entry name" value="G_TR_CS"/>
</dbReference>
<dbReference type="InterPro" id="IPR004161">
    <property type="entry name" value="EFTu-like_2"/>
</dbReference>
<feature type="domain" description="Tr-type G" evidence="9">
    <location>
        <begin position="10"/>
        <end position="203"/>
    </location>
</feature>
<dbReference type="PROSITE" id="PS00301">
    <property type="entry name" value="G_TR_1"/>
    <property type="match status" value="1"/>
</dbReference>
<dbReference type="InterPro" id="IPR009001">
    <property type="entry name" value="Transl_elong_EF1A/Init_IF2_C"/>
</dbReference>
<evidence type="ECO:0000256" key="4">
    <source>
        <dbReference type="ARBA" id="ARBA00022842"/>
    </source>
</evidence>
<dbReference type="InterPro" id="IPR027417">
    <property type="entry name" value="P-loop_NTPase"/>
</dbReference>
<dbReference type="PRINTS" id="PR00315">
    <property type="entry name" value="ELONGATNFCT"/>
</dbReference>
<dbReference type="InterPro" id="IPR005225">
    <property type="entry name" value="Small_GTP-bd"/>
</dbReference>
<comment type="function">
    <text evidence="8">GTP hydrolase that promotes the GTP-dependent binding of aminoacyl-tRNA to the A-site of ribosomes during protein biosynthesis.</text>
</comment>
<dbReference type="Gene3D" id="2.40.30.10">
    <property type="entry name" value="Translation factors"/>
    <property type="match status" value="2"/>
</dbReference>
<evidence type="ECO:0000256" key="7">
    <source>
        <dbReference type="ARBA" id="ARBA00029554"/>
    </source>
</evidence>
<dbReference type="NCBIfam" id="NF000766">
    <property type="entry name" value="PRK00049.1"/>
    <property type="match status" value="1"/>
</dbReference>
<keyword evidence="1 8" id="KW-0547">Nucleotide-binding</keyword>
<protein>
    <recommendedName>
        <fullName evidence="7 8">Elongation factor Tu</fullName>
        <shortName evidence="8">EF-Tu</shortName>
        <ecNumber evidence="8">3.6.5.3</ecNumber>
    </recommendedName>
</protein>
<dbReference type="EMBL" id="JAVREU010000005">
    <property type="protein sequence ID" value="MDT0388960.1"/>
    <property type="molecule type" value="Genomic_DNA"/>
</dbReference>
<evidence type="ECO:0000259" key="9">
    <source>
        <dbReference type="PROSITE" id="PS51722"/>
    </source>
</evidence>
<evidence type="ECO:0000256" key="3">
    <source>
        <dbReference type="ARBA" id="ARBA00022801"/>
    </source>
</evidence>
<feature type="binding site" evidence="8">
    <location>
        <position position="26"/>
    </location>
    <ligand>
        <name>Mg(2+)</name>
        <dbReference type="ChEBI" id="CHEBI:18420"/>
    </ligand>
</feature>
<feature type="binding site" evidence="8">
    <location>
        <begin position="81"/>
        <end position="85"/>
    </location>
    <ligand>
        <name>GTP</name>
        <dbReference type="ChEBI" id="CHEBI:37565"/>
    </ligand>
</feature>
<dbReference type="SUPFAM" id="SSF52540">
    <property type="entry name" value="P-loop containing nucleoside triphosphate hydrolases"/>
    <property type="match status" value="1"/>
</dbReference>
<dbReference type="InterPro" id="IPR004541">
    <property type="entry name" value="Transl_elong_EFTu/EF1A_bac/org"/>
</dbReference>
<dbReference type="InterPro" id="IPR041709">
    <property type="entry name" value="EF-Tu_GTP-bd"/>
</dbReference>